<organism evidence="1 2">
    <name type="scientific">Corynebacterium oculi</name>
    <dbReference type="NCBI Taxonomy" id="1544416"/>
    <lineage>
        <taxon>Bacteria</taxon>
        <taxon>Bacillati</taxon>
        <taxon>Actinomycetota</taxon>
        <taxon>Actinomycetes</taxon>
        <taxon>Mycobacteriales</taxon>
        <taxon>Corynebacteriaceae</taxon>
        <taxon>Corynebacterium</taxon>
    </lineage>
</organism>
<dbReference type="EMBL" id="LKST01000003">
    <property type="protein sequence ID" value="KQB83548.1"/>
    <property type="molecule type" value="Genomic_DNA"/>
</dbReference>
<dbReference type="Gene3D" id="3.10.450.590">
    <property type="match status" value="1"/>
</dbReference>
<evidence type="ECO:0008006" key="3">
    <source>
        <dbReference type="Google" id="ProtNLM"/>
    </source>
</evidence>
<accession>A0A0Q0U7W4</accession>
<comment type="caution">
    <text evidence="1">The sequence shown here is derived from an EMBL/GenBank/DDBJ whole genome shotgun (WGS) entry which is preliminary data.</text>
</comment>
<dbReference type="Proteomes" id="UP000050517">
    <property type="component" value="Unassembled WGS sequence"/>
</dbReference>
<evidence type="ECO:0000313" key="1">
    <source>
        <dbReference type="EMBL" id="KQB83548.1"/>
    </source>
</evidence>
<gene>
    <name evidence="1" type="ORF">Cocul_01618</name>
</gene>
<keyword evidence="2" id="KW-1185">Reference proteome</keyword>
<proteinExistence type="predicted"/>
<name>A0A0Q0U7W4_9CORY</name>
<dbReference type="PATRIC" id="fig|1544416.3.peg.1622"/>
<reference evidence="1 2" key="1">
    <citation type="submission" date="2015-10" db="EMBL/GenBank/DDBJ databases">
        <title>Corynebacteirum lowii and Corynebacterium oculi species nova, derived from human clinical disease and and emended description of Corynebacterium mastiditis.</title>
        <authorList>
            <person name="Bernard K."/>
            <person name="Pacheco A.L."/>
            <person name="Mcdougall C."/>
            <person name="Burtx T."/>
            <person name="Weibe D."/>
            <person name="Tyler S."/>
            <person name="Olson A.B."/>
            <person name="Cnockaert M."/>
            <person name="Eguchi H."/>
            <person name="Kuwahara T."/>
            <person name="Nakayama-Imaohji H."/>
            <person name="Boudewijins M."/>
            <person name="Van Hoecke F."/>
            <person name="Bernier A.-M."/>
            <person name="Vandamme P."/>
        </authorList>
    </citation>
    <scope>NUCLEOTIDE SEQUENCE [LARGE SCALE GENOMIC DNA]</scope>
    <source>
        <strain evidence="1 2">NML 130210</strain>
    </source>
</reference>
<evidence type="ECO:0000313" key="2">
    <source>
        <dbReference type="Proteomes" id="UP000050517"/>
    </source>
</evidence>
<dbReference type="STRING" id="1544416.Cocul_01618"/>
<sequence length="127" mass="13812">MPTRPTTTITANTERLFRLINNSEWEGVTGLLHPDVRSELTPTVILEAWAKCIGDYGSFIECRNTLVTTASRTNGTEPLSGNIVGSAVGVTTLQFEAGEFLGRISFDSDDRIDGIFVLPTDATESVF</sequence>
<dbReference type="AlphaFoldDB" id="A0A0Q0U7W4"/>
<protein>
    <recommendedName>
        <fullName evidence="3">SnoaL-like domain protein</fullName>
    </recommendedName>
</protein>